<dbReference type="InterPro" id="IPR001638">
    <property type="entry name" value="Solute-binding_3/MltF_N"/>
</dbReference>
<keyword evidence="3" id="KW-0732">Signal</keyword>
<evidence type="ECO:0000256" key="1">
    <source>
        <dbReference type="ARBA" id="ARBA00004339"/>
    </source>
</evidence>
<sequence length="506" mass="56121">MRSVYGFLAVLVLLTLAIAACTRVTAPLPRDELVVAVRDSSPFAPEEGGGFERDLVELFAQELGLRLRVIPVRDYSELTVLLREGKAHFAASPNISENPEGIRYTQPLREAEHLLVQSADALGIDDIDGLVGKEIEVLESSPQAALLKLMNVKQSLVAAANAKDTATVRFLVAEQRGLNGIDLLERVSEGKSELAAIDSLDFSIAASFFPNLQVAQKLEGQVRFAWAFPVNGDPLLFEKAQRFIARVKSEGTLARLNDRYFGHLHRLDQLSISWFLQRVNSTLPRYRAEFVAAQEMTGIDWRLLAALAYQESMWNPLATSPTNVRGMMMLTEETADRLKVSNRLDARQSIRAGARYLNDIIAALPAEIPQPDRTWMGIAAYNLGQGHMNGALAIARSMERDTTSWYEMKQVLPLMARPEYYRRLKSGRARGGEAVIMVENIRKFYDILSRFEPQEGLNLNIDRYTLNASTGLRQAQARAGAEGGPSQEAGLVGPALIKATQLISRR</sequence>
<name>A0A7Z7MW33_9PROT</name>
<dbReference type="GO" id="GO:0000270">
    <property type="term" value="P:peptidoglycan metabolic process"/>
    <property type="evidence" value="ECO:0007669"/>
    <property type="project" value="InterPro"/>
</dbReference>
<dbReference type="InterPro" id="IPR008258">
    <property type="entry name" value="Transglycosylase_SLT_dom_1"/>
</dbReference>
<feature type="domain" description="Solute-binding protein family 3/N-terminal" evidence="5">
    <location>
        <begin position="32"/>
        <end position="264"/>
    </location>
</feature>
<comment type="subcellular location">
    <subcellularLocation>
        <location evidence="1">Cell outer membrane</location>
        <topology evidence="1">Peripheral membrane protein</topology>
    </subcellularLocation>
</comment>
<dbReference type="Pfam" id="PF01464">
    <property type="entry name" value="SLT"/>
    <property type="match status" value="1"/>
</dbReference>
<accession>A0A7Z7MW33</accession>
<dbReference type="OrthoDB" id="9815002at2"/>
<dbReference type="Proteomes" id="UP000242886">
    <property type="component" value="Chromosome SDENCHOL"/>
</dbReference>
<comment type="similarity">
    <text evidence="2">Belongs to the transglycosylase Slt family.</text>
</comment>
<organism evidence="6 7">
    <name type="scientific">Sterolibacterium denitrificans</name>
    <dbReference type="NCBI Taxonomy" id="157592"/>
    <lineage>
        <taxon>Bacteria</taxon>
        <taxon>Pseudomonadati</taxon>
        <taxon>Pseudomonadota</taxon>
        <taxon>Betaproteobacteria</taxon>
        <taxon>Nitrosomonadales</taxon>
        <taxon>Sterolibacteriaceae</taxon>
        <taxon>Sterolibacterium</taxon>
    </lineage>
</organism>
<reference evidence="6" key="1">
    <citation type="submission" date="2017-03" db="EMBL/GenBank/DDBJ databases">
        <authorList>
            <consortium name="AG Boll"/>
        </authorList>
    </citation>
    <scope>NUCLEOTIDE SEQUENCE [LARGE SCALE GENOMIC DNA]</scope>
    <source>
        <strain evidence="6">Chol</strain>
    </source>
</reference>
<dbReference type="AlphaFoldDB" id="A0A7Z7MW33"/>
<dbReference type="SUPFAM" id="SSF53850">
    <property type="entry name" value="Periplasmic binding protein-like II"/>
    <property type="match status" value="1"/>
</dbReference>
<dbReference type="SUPFAM" id="SSF53955">
    <property type="entry name" value="Lysozyme-like"/>
    <property type="match status" value="1"/>
</dbReference>
<proteinExistence type="inferred from homology"/>
<dbReference type="GO" id="GO:0009279">
    <property type="term" value="C:cell outer membrane"/>
    <property type="evidence" value="ECO:0007669"/>
    <property type="project" value="UniProtKB-SubCell"/>
</dbReference>
<dbReference type="CDD" id="cd13403">
    <property type="entry name" value="MLTF-like"/>
    <property type="match status" value="1"/>
</dbReference>
<dbReference type="PROSITE" id="PS00922">
    <property type="entry name" value="TRANSGLYCOSYLASE"/>
    <property type="match status" value="1"/>
</dbReference>
<evidence type="ECO:0000256" key="4">
    <source>
        <dbReference type="ARBA" id="ARBA00023237"/>
    </source>
</evidence>
<dbReference type="PANTHER" id="PTHR35936:SF32">
    <property type="entry name" value="MEMBRANE-BOUND LYTIC MUREIN TRANSGLYCOSYLASE F"/>
    <property type="match status" value="1"/>
</dbReference>
<dbReference type="SMART" id="SM00062">
    <property type="entry name" value="PBPb"/>
    <property type="match status" value="1"/>
</dbReference>
<dbReference type="RefSeq" id="WP_067170237.1">
    <property type="nucleotide sequence ID" value="NZ_LFZK01000001.1"/>
</dbReference>
<gene>
    <name evidence="6" type="ORF">SDENCHOL_21107</name>
</gene>
<evidence type="ECO:0000256" key="3">
    <source>
        <dbReference type="ARBA" id="ARBA00022729"/>
    </source>
</evidence>
<evidence type="ECO:0000313" key="7">
    <source>
        <dbReference type="Proteomes" id="UP000242886"/>
    </source>
</evidence>
<dbReference type="NCBIfam" id="NF008112">
    <property type="entry name" value="PRK10859.1"/>
    <property type="match status" value="1"/>
</dbReference>
<keyword evidence="4" id="KW-0472">Membrane</keyword>
<protein>
    <submittedName>
        <fullName evidence="6">Soluble lytic transglycosylase fused to an ABC-type amino acid-binding protein</fullName>
    </submittedName>
</protein>
<evidence type="ECO:0000259" key="5">
    <source>
        <dbReference type="SMART" id="SM00062"/>
    </source>
</evidence>
<dbReference type="GO" id="GO:0008933">
    <property type="term" value="F:peptidoglycan lytic transglycosylase activity"/>
    <property type="evidence" value="ECO:0007669"/>
    <property type="project" value="InterPro"/>
</dbReference>
<dbReference type="Pfam" id="PF00497">
    <property type="entry name" value="SBP_bac_3"/>
    <property type="match status" value="1"/>
</dbReference>
<dbReference type="InterPro" id="IPR023346">
    <property type="entry name" value="Lysozyme-like_dom_sf"/>
</dbReference>
<keyword evidence="7" id="KW-1185">Reference proteome</keyword>
<keyword evidence="4" id="KW-0998">Cell outer membrane</keyword>
<dbReference type="PANTHER" id="PTHR35936">
    <property type="entry name" value="MEMBRANE-BOUND LYTIC MUREIN TRANSGLYCOSYLASE F"/>
    <property type="match status" value="1"/>
</dbReference>
<dbReference type="InterPro" id="IPR000189">
    <property type="entry name" value="Transglyc_AS"/>
</dbReference>
<evidence type="ECO:0000256" key="2">
    <source>
        <dbReference type="ARBA" id="ARBA00007734"/>
    </source>
</evidence>
<dbReference type="EMBL" id="LT837803">
    <property type="protein sequence ID" value="SMB31206.1"/>
    <property type="molecule type" value="Genomic_DNA"/>
</dbReference>
<evidence type="ECO:0000313" key="6">
    <source>
        <dbReference type="EMBL" id="SMB31206.1"/>
    </source>
</evidence>
<dbReference type="Gene3D" id="3.40.190.10">
    <property type="entry name" value="Periplasmic binding protein-like II"/>
    <property type="match status" value="2"/>
</dbReference>
<dbReference type="Gene3D" id="1.10.530.10">
    <property type="match status" value="1"/>
</dbReference>
<dbReference type="PROSITE" id="PS51257">
    <property type="entry name" value="PROKAR_LIPOPROTEIN"/>
    <property type="match status" value="1"/>
</dbReference>